<reference evidence="2 3" key="1">
    <citation type="submission" date="2018-10" db="EMBL/GenBank/DDBJ databases">
        <authorList>
            <person name="Chen W.-M."/>
        </authorList>
    </citation>
    <scope>NUCLEOTIDE SEQUENCE [LARGE SCALE GENOMIC DNA]</scope>
    <source>
        <strain evidence="2 3">THS-13</strain>
    </source>
</reference>
<keyword evidence="3" id="KW-1185">Reference proteome</keyword>
<gene>
    <name evidence="2" type="ORF">ED208_04950</name>
</gene>
<organism evidence="2 3">
    <name type="scientific">Stagnimonas aquatica</name>
    <dbReference type="NCBI Taxonomy" id="2689987"/>
    <lineage>
        <taxon>Bacteria</taxon>
        <taxon>Pseudomonadati</taxon>
        <taxon>Pseudomonadota</taxon>
        <taxon>Gammaproteobacteria</taxon>
        <taxon>Nevskiales</taxon>
        <taxon>Nevskiaceae</taxon>
        <taxon>Stagnimonas</taxon>
    </lineage>
</organism>
<evidence type="ECO:0000256" key="1">
    <source>
        <dbReference type="SAM" id="SignalP"/>
    </source>
</evidence>
<feature type="chain" id="PRO_5018224711" description="Outer membrane protein beta-barrel domain-containing protein" evidence="1">
    <location>
        <begin position="19"/>
        <end position="235"/>
    </location>
</feature>
<evidence type="ECO:0000313" key="2">
    <source>
        <dbReference type="EMBL" id="ROH91737.1"/>
    </source>
</evidence>
<accession>A0A3N0VG52</accession>
<feature type="signal peptide" evidence="1">
    <location>
        <begin position="1"/>
        <end position="18"/>
    </location>
</feature>
<name>A0A3N0VG52_9GAMM</name>
<comment type="caution">
    <text evidence="2">The sequence shown here is derived from an EMBL/GenBank/DDBJ whole genome shotgun (WGS) entry which is preliminary data.</text>
</comment>
<sequence length="235" mass="24378">MRAFAALSLSLLAGAAGASDFDLLPGGSQTDFRSVAKDIVSTLDYKALNPAEAGGLTGFSLGAFATYAPVQDKGAWQRLTGEEVDAIGMVGVSATKGLPFDIDIGAYYSQVPSTDAKLYGGEVRWAVLPGGIATPAVALRASYSKLSGEDDLSFDSKAVDVSISKGFAFLTPYAGAGYVWGKVTPGSGLGLSEEEVNQAKFFAGLRVALGFLQLTPEYSRSGDSNAYSLRLALGF</sequence>
<evidence type="ECO:0008006" key="4">
    <source>
        <dbReference type="Google" id="ProtNLM"/>
    </source>
</evidence>
<dbReference type="EMBL" id="RJVO01000002">
    <property type="protein sequence ID" value="ROH91737.1"/>
    <property type="molecule type" value="Genomic_DNA"/>
</dbReference>
<proteinExistence type="predicted"/>
<dbReference type="RefSeq" id="WP_123210781.1">
    <property type="nucleotide sequence ID" value="NZ_RJVO01000002.1"/>
</dbReference>
<dbReference type="Proteomes" id="UP000282106">
    <property type="component" value="Unassembled WGS sequence"/>
</dbReference>
<dbReference type="InParanoid" id="A0A3N0VG52"/>
<keyword evidence="1" id="KW-0732">Signal</keyword>
<evidence type="ECO:0000313" key="3">
    <source>
        <dbReference type="Proteomes" id="UP000282106"/>
    </source>
</evidence>
<protein>
    <recommendedName>
        <fullName evidence="4">Outer membrane protein beta-barrel domain-containing protein</fullName>
    </recommendedName>
</protein>
<dbReference type="AlphaFoldDB" id="A0A3N0VG52"/>